<dbReference type="EMBL" id="QKQP01000005">
    <property type="protein sequence ID" value="PZD80679.1"/>
    <property type="molecule type" value="Genomic_DNA"/>
</dbReference>
<dbReference type="GO" id="GO:0050313">
    <property type="term" value="F:sulfur dioxygenase activity"/>
    <property type="evidence" value="ECO:0007669"/>
    <property type="project" value="InterPro"/>
</dbReference>
<dbReference type="SMART" id="SM00849">
    <property type="entry name" value="Lactamase_B"/>
    <property type="match status" value="1"/>
</dbReference>
<proteinExistence type="predicted"/>
<evidence type="ECO:0000256" key="1">
    <source>
        <dbReference type="ARBA" id="ARBA00022723"/>
    </source>
</evidence>
<gene>
    <name evidence="3" type="ORF">DN052_09565</name>
</gene>
<dbReference type="InterPro" id="IPR044528">
    <property type="entry name" value="POD-like_MBL-fold"/>
</dbReference>
<dbReference type="GO" id="GO:0006749">
    <property type="term" value="P:glutathione metabolic process"/>
    <property type="evidence" value="ECO:0007669"/>
    <property type="project" value="InterPro"/>
</dbReference>
<dbReference type="OMA" id="DYKGDTV"/>
<keyword evidence="3" id="KW-0378">Hydrolase</keyword>
<dbReference type="PANTHER" id="PTHR43084">
    <property type="entry name" value="PERSULFIDE DIOXYGENASE ETHE1"/>
    <property type="match status" value="1"/>
</dbReference>
<organism evidence="3 4">
    <name type="scientific">Acidithiobacillus ferrooxidans</name>
    <name type="common">Thiobacillus ferrooxidans</name>
    <dbReference type="NCBI Taxonomy" id="920"/>
    <lineage>
        <taxon>Bacteria</taxon>
        <taxon>Pseudomonadati</taxon>
        <taxon>Pseudomonadota</taxon>
        <taxon>Acidithiobacillia</taxon>
        <taxon>Acidithiobacillales</taxon>
        <taxon>Acidithiobacillaceae</taxon>
        <taxon>Acidithiobacillus</taxon>
    </lineage>
</organism>
<protein>
    <submittedName>
        <fullName evidence="3">MBL fold metallo-hydrolase</fullName>
    </submittedName>
</protein>
<dbReference type="SUPFAM" id="SSF56281">
    <property type="entry name" value="Metallo-hydrolase/oxidoreductase"/>
    <property type="match status" value="1"/>
</dbReference>
<dbReference type="Gene3D" id="3.60.15.10">
    <property type="entry name" value="Ribonuclease Z/Hydroxyacylglutathione hydrolase-like"/>
    <property type="match status" value="1"/>
</dbReference>
<dbReference type="PANTHER" id="PTHR43084:SF1">
    <property type="entry name" value="PERSULFIDE DIOXYGENASE ETHE1, MITOCHONDRIAL"/>
    <property type="match status" value="1"/>
</dbReference>
<accession>A0A2W1K262</accession>
<dbReference type="OrthoDB" id="5293247at2"/>
<dbReference type="Proteomes" id="UP000248886">
    <property type="component" value="Unassembled WGS sequence"/>
</dbReference>
<dbReference type="RefSeq" id="WP_009561385.1">
    <property type="nucleotide sequence ID" value="NZ_AP025160.1"/>
</dbReference>
<name>A0A2W1K262_ACIFR</name>
<keyword evidence="1" id="KW-0479">Metal-binding</keyword>
<reference evidence="3 4" key="1">
    <citation type="submission" date="2018-06" db="EMBL/GenBank/DDBJ databases">
        <title>Draft sequence of Acidithiobacillus ferrooxidans CCM 4253.</title>
        <authorList>
            <person name="Moya-Beltran A."/>
            <person name="Castro M."/>
            <person name="Covarrubias P.C."/>
            <person name="Issotta F."/>
            <person name="Janiczek O."/>
            <person name="Mandl M."/>
            <person name="Kucera J."/>
            <person name="Quatrini R."/>
        </authorList>
    </citation>
    <scope>NUCLEOTIDE SEQUENCE [LARGE SCALE GENOMIC DNA]</scope>
    <source>
        <strain evidence="3 4">CCM 4253</strain>
    </source>
</reference>
<dbReference type="AlphaFoldDB" id="A0A2W1K262"/>
<dbReference type="GO" id="GO:0070813">
    <property type="term" value="P:hydrogen sulfide metabolic process"/>
    <property type="evidence" value="ECO:0007669"/>
    <property type="project" value="TreeGrafter"/>
</dbReference>
<comment type="caution">
    <text evidence="3">The sequence shown here is derived from an EMBL/GenBank/DDBJ whole genome shotgun (WGS) entry which is preliminary data.</text>
</comment>
<evidence type="ECO:0000313" key="3">
    <source>
        <dbReference type="EMBL" id="PZD80679.1"/>
    </source>
</evidence>
<dbReference type="InterPro" id="IPR001279">
    <property type="entry name" value="Metallo-B-lactamas"/>
</dbReference>
<feature type="domain" description="Metallo-beta-lactamase" evidence="2">
    <location>
        <begin position="12"/>
        <end position="175"/>
    </location>
</feature>
<dbReference type="InterPro" id="IPR051682">
    <property type="entry name" value="Mito_Persulfide_Diox"/>
</dbReference>
<dbReference type="GO" id="GO:0046872">
    <property type="term" value="F:metal ion binding"/>
    <property type="evidence" value="ECO:0007669"/>
    <property type="project" value="UniProtKB-KW"/>
</dbReference>
<dbReference type="InterPro" id="IPR036866">
    <property type="entry name" value="RibonucZ/Hydroxyglut_hydro"/>
</dbReference>
<dbReference type="CDD" id="cd07724">
    <property type="entry name" value="POD-like_MBL-fold"/>
    <property type="match status" value="1"/>
</dbReference>
<evidence type="ECO:0000313" key="4">
    <source>
        <dbReference type="Proteomes" id="UP000248886"/>
    </source>
</evidence>
<dbReference type="Pfam" id="PF00753">
    <property type="entry name" value="Lactamase_B"/>
    <property type="match status" value="1"/>
</dbReference>
<evidence type="ECO:0000259" key="2">
    <source>
        <dbReference type="SMART" id="SM00849"/>
    </source>
</evidence>
<dbReference type="GeneID" id="65281693"/>
<dbReference type="GO" id="GO:0016787">
    <property type="term" value="F:hydrolase activity"/>
    <property type="evidence" value="ECO:0007669"/>
    <property type="project" value="UniProtKB-KW"/>
</dbReference>
<sequence>MIFRQLFETESATYTYLFGCTQTGQAVLLDPVLETVERDLQVLHDLGLRLSYTLETHIHADHVSSARKLKARVGSRIAGPAMDGLPCTDFGVAEERPLSLGSLHFQALFTPGHTDTHHAYLVVDGDTWRVFTGDALLIDGCGRTDFQNGDAATLYRSVQEKLFVLPDATLVYPAHDYQHRHVSSIAQEKERNPRLAGKSSAEFQAIMADLKLAHPQKMAYAVPANLACGQCPEDIPETLRRLCDPSFQGG</sequence>